<evidence type="ECO:0000313" key="10">
    <source>
        <dbReference type="EMBL" id="SDN22910.1"/>
    </source>
</evidence>
<evidence type="ECO:0000313" key="11">
    <source>
        <dbReference type="Proteomes" id="UP000199341"/>
    </source>
</evidence>
<evidence type="ECO:0000256" key="6">
    <source>
        <dbReference type="ARBA" id="ARBA00023295"/>
    </source>
</evidence>
<accession>A0A1G9ZNZ3</accession>
<name>A0A1G9ZNZ3_9ACTN</name>
<keyword evidence="11" id="KW-1185">Reference proteome</keyword>
<feature type="signal peptide" evidence="8">
    <location>
        <begin position="1"/>
        <end position="33"/>
    </location>
</feature>
<dbReference type="EMBL" id="FNIE01000003">
    <property type="protein sequence ID" value="SDN22910.1"/>
    <property type="molecule type" value="Genomic_DNA"/>
</dbReference>
<protein>
    <submittedName>
        <fullName evidence="10">Chitosanase of glycosyl hydrolase group 75</fullName>
    </submittedName>
</protein>
<dbReference type="PROSITE" id="PS50231">
    <property type="entry name" value="RICIN_B_LECTIN"/>
    <property type="match status" value="1"/>
</dbReference>
<dbReference type="InterPro" id="IPR035992">
    <property type="entry name" value="Ricin_B-like_lectins"/>
</dbReference>
<dbReference type="GO" id="GO:0005576">
    <property type="term" value="C:extracellular region"/>
    <property type="evidence" value="ECO:0007669"/>
    <property type="project" value="UniProtKB-SubCell"/>
</dbReference>
<evidence type="ECO:0000256" key="8">
    <source>
        <dbReference type="SAM" id="SignalP"/>
    </source>
</evidence>
<dbReference type="STRING" id="310781.SAMN05216259_103239"/>
<dbReference type="GO" id="GO:0000272">
    <property type="term" value="P:polysaccharide catabolic process"/>
    <property type="evidence" value="ECO:0007669"/>
    <property type="project" value="UniProtKB-KW"/>
</dbReference>
<dbReference type="InterPro" id="IPR009939">
    <property type="entry name" value="Chitosanase_fungal"/>
</dbReference>
<feature type="chain" id="PRO_5039476446" evidence="8">
    <location>
        <begin position="34"/>
        <end position="373"/>
    </location>
</feature>
<evidence type="ECO:0000256" key="1">
    <source>
        <dbReference type="ARBA" id="ARBA00004613"/>
    </source>
</evidence>
<evidence type="ECO:0000259" key="9">
    <source>
        <dbReference type="SMART" id="SM00458"/>
    </source>
</evidence>
<keyword evidence="5" id="KW-0119">Carbohydrate metabolism</keyword>
<evidence type="ECO:0000256" key="3">
    <source>
        <dbReference type="ARBA" id="ARBA00022729"/>
    </source>
</evidence>
<keyword evidence="2" id="KW-0964">Secreted</keyword>
<reference evidence="10 11" key="1">
    <citation type="submission" date="2016-10" db="EMBL/GenBank/DDBJ databases">
        <authorList>
            <person name="de Groot N.N."/>
        </authorList>
    </citation>
    <scope>NUCLEOTIDE SEQUENCE [LARGE SCALE GENOMIC DNA]</scope>
    <source>
        <strain evidence="10 11">CGMCC 4.2022</strain>
    </source>
</reference>
<feature type="domain" description="Ricin B lectin" evidence="9">
    <location>
        <begin position="247"/>
        <end position="372"/>
    </location>
</feature>
<keyword evidence="4 10" id="KW-0378">Hydrolase</keyword>
<sequence>MTRPRFRILLATLAAAALALAGALTLGAASSSAAPARAAAPAAGPTASQLLAKAANCTPASNGEYATDDGEPPTVEICSNGSAYTWTSDMDIDCDGVTTSHCNSSTDPWYQDQTSFQTSTGNWFTSDVTRYFVIPLPSSRFSYQNAGITPGSVAAVVYNGKVAYAVFADEGPSTIIGEGSYALATALGIDPDPDTGGTDGPVTFIVFPGHVPSPVENNSAIDATGSAAATTWLGGGGSGSGGTTPPAGSGRITGYGGKCVDIAGASSANGAAVQLYTCNGTSAQSWSTSSGNSLRALGKCMDVTGAGTANGTQVQLYDCNGTAAQAWTRSGSELVNTGSGKCLDATGPSSADGTRLQIWSCTGASNQLWTGPS</sequence>
<keyword evidence="7" id="KW-0624">Polysaccharide degradation</keyword>
<proteinExistence type="predicted"/>
<evidence type="ECO:0000256" key="5">
    <source>
        <dbReference type="ARBA" id="ARBA00023277"/>
    </source>
</evidence>
<comment type="subcellular location">
    <subcellularLocation>
        <location evidence="1">Secreted</location>
    </subcellularLocation>
</comment>
<dbReference type="Proteomes" id="UP000199341">
    <property type="component" value="Unassembled WGS sequence"/>
</dbReference>
<dbReference type="PANTHER" id="PTHR42061:SF6">
    <property type="entry name" value="ENDO-CHITOSANASE"/>
    <property type="match status" value="1"/>
</dbReference>
<dbReference type="Gene3D" id="2.80.10.50">
    <property type="match status" value="1"/>
</dbReference>
<dbReference type="CDD" id="cd23451">
    <property type="entry name" value="beta-trefoil_Ricin_laminarinase"/>
    <property type="match status" value="1"/>
</dbReference>
<evidence type="ECO:0000256" key="2">
    <source>
        <dbReference type="ARBA" id="ARBA00022525"/>
    </source>
</evidence>
<keyword evidence="3 8" id="KW-0732">Signal</keyword>
<keyword evidence="6" id="KW-0326">Glycosidase</keyword>
<dbReference type="AlphaFoldDB" id="A0A1G9ZNZ3"/>
<dbReference type="GO" id="GO:0016977">
    <property type="term" value="F:chitosanase activity"/>
    <property type="evidence" value="ECO:0007669"/>
    <property type="project" value="InterPro"/>
</dbReference>
<dbReference type="RefSeq" id="WP_245771238.1">
    <property type="nucleotide sequence ID" value="NZ_FNIE01000003.1"/>
</dbReference>
<evidence type="ECO:0000256" key="4">
    <source>
        <dbReference type="ARBA" id="ARBA00022801"/>
    </source>
</evidence>
<dbReference type="PANTHER" id="PTHR42061">
    <property type="entry name" value="ENDO-CHITOSANASE"/>
    <property type="match status" value="1"/>
</dbReference>
<dbReference type="SMART" id="SM00458">
    <property type="entry name" value="RICIN"/>
    <property type="match status" value="1"/>
</dbReference>
<evidence type="ECO:0000256" key="7">
    <source>
        <dbReference type="ARBA" id="ARBA00023326"/>
    </source>
</evidence>
<dbReference type="SUPFAM" id="SSF50370">
    <property type="entry name" value="Ricin B-like lectins"/>
    <property type="match status" value="1"/>
</dbReference>
<organism evidence="10 11">
    <name type="scientific">Actinacidiphila guanduensis</name>
    <dbReference type="NCBI Taxonomy" id="310781"/>
    <lineage>
        <taxon>Bacteria</taxon>
        <taxon>Bacillati</taxon>
        <taxon>Actinomycetota</taxon>
        <taxon>Actinomycetes</taxon>
        <taxon>Kitasatosporales</taxon>
        <taxon>Streptomycetaceae</taxon>
        <taxon>Actinacidiphila</taxon>
    </lineage>
</organism>
<dbReference type="InterPro" id="IPR000772">
    <property type="entry name" value="Ricin_B_lectin"/>
</dbReference>
<dbReference type="Pfam" id="PF07335">
    <property type="entry name" value="Glyco_hydro_75"/>
    <property type="match status" value="1"/>
</dbReference>
<gene>
    <name evidence="10" type="ORF">SAMN05216259_103239</name>
</gene>
<dbReference type="Pfam" id="PF00652">
    <property type="entry name" value="Ricin_B_lectin"/>
    <property type="match status" value="1"/>
</dbReference>